<name>A0A4U5NU68_STECR</name>
<keyword evidence="2" id="KW-0732">Signal</keyword>
<evidence type="ECO:0000313" key="3">
    <source>
        <dbReference type="EMBL" id="TKR86862.1"/>
    </source>
</evidence>
<feature type="region of interest" description="Disordered" evidence="1">
    <location>
        <begin position="34"/>
        <end position="59"/>
    </location>
</feature>
<reference evidence="3 4" key="1">
    <citation type="journal article" date="2015" name="Genome Biol.">
        <title>Comparative genomics of Steinernema reveals deeply conserved gene regulatory networks.</title>
        <authorList>
            <person name="Dillman A.R."/>
            <person name="Macchietto M."/>
            <person name="Porter C.F."/>
            <person name="Rogers A."/>
            <person name="Williams B."/>
            <person name="Antoshechkin I."/>
            <person name="Lee M.M."/>
            <person name="Goodwin Z."/>
            <person name="Lu X."/>
            <person name="Lewis E.E."/>
            <person name="Goodrich-Blair H."/>
            <person name="Stock S.P."/>
            <person name="Adams B.J."/>
            <person name="Sternberg P.W."/>
            <person name="Mortazavi A."/>
        </authorList>
    </citation>
    <scope>NUCLEOTIDE SEQUENCE [LARGE SCALE GENOMIC DNA]</scope>
    <source>
        <strain evidence="3 4">ALL</strain>
    </source>
</reference>
<dbReference type="EMBL" id="AZBU02000003">
    <property type="protein sequence ID" value="TKR86862.1"/>
    <property type="molecule type" value="Genomic_DNA"/>
</dbReference>
<feature type="compositionally biased region" description="Low complexity" evidence="1">
    <location>
        <begin position="34"/>
        <end position="46"/>
    </location>
</feature>
<evidence type="ECO:0000256" key="1">
    <source>
        <dbReference type="SAM" id="MobiDB-lite"/>
    </source>
</evidence>
<dbReference type="AlphaFoldDB" id="A0A4U5NU68"/>
<dbReference type="InterPro" id="IPR035126">
    <property type="entry name" value="SCVP"/>
</dbReference>
<organism evidence="3 4">
    <name type="scientific">Steinernema carpocapsae</name>
    <name type="common">Entomopathogenic nematode</name>
    <dbReference type="NCBI Taxonomy" id="34508"/>
    <lineage>
        <taxon>Eukaryota</taxon>
        <taxon>Metazoa</taxon>
        <taxon>Ecdysozoa</taxon>
        <taxon>Nematoda</taxon>
        <taxon>Chromadorea</taxon>
        <taxon>Rhabditida</taxon>
        <taxon>Tylenchina</taxon>
        <taxon>Panagrolaimomorpha</taxon>
        <taxon>Strongyloidoidea</taxon>
        <taxon>Steinernematidae</taxon>
        <taxon>Steinernema</taxon>
    </lineage>
</organism>
<feature type="compositionally biased region" description="Basic and acidic residues" evidence="1">
    <location>
        <begin position="47"/>
        <end position="59"/>
    </location>
</feature>
<keyword evidence="4" id="KW-1185">Reference proteome</keyword>
<evidence type="ECO:0000256" key="2">
    <source>
        <dbReference type="SAM" id="SignalP"/>
    </source>
</evidence>
<dbReference type="PROSITE" id="PS51257">
    <property type="entry name" value="PROKAR_LIPOPROTEIN"/>
    <property type="match status" value="1"/>
</dbReference>
<sequence>MFSALKLVYLVLCFYFGTIQGCQPPTVMNTMSTTMMPSSNSKMSSKASEKPENTNSHDDVKTLVARKSKSSYSDDCQMAKISVVTNKLYSDESVKMNFERINQELFLLETFTQTKLSFFGNYTSQPVKFNKFFTTKFVFPSASKAAKNCGSLKDFTNKAVSLSESIEKAYFICGCESPIEISKVHSRFF</sequence>
<evidence type="ECO:0000313" key="4">
    <source>
        <dbReference type="Proteomes" id="UP000298663"/>
    </source>
</evidence>
<reference evidence="3 4" key="2">
    <citation type="journal article" date="2019" name="G3 (Bethesda)">
        <title>Hybrid Assembly of the Genome of the Entomopathogenic Nematode Steinernema carpocapsae Identifies the X-Chromosome.</title>
        <authorList>
            <person name="Serra L."/>
            <person name="Macchietto M."/>
            <person name="Macias-Munoz A."/>
            <person name="McGill C.J."/>
            <person name="Rodriguez I.M."/>
            <person name="Rodriguez B."/>
            <person name="Murad R."/>
            <person name="Mortazavi A."/>
        </authorList>
    </citation>
    <scope>NUCLEOTIDE SEQUENCE [LARGE SCALE GENOMIC DNA]</scope>
    <source>
        <strain evidence="3 4">ALL</strain>
    </source>
</reference>
<feature type="signal peptide" evidence="2">
    <location>
        <begin position="1"/>
        <end position="21"/>
    </location>
</feature>
<protein>
    <submittedName>
        <fullName evidence="3">Uncharacterized protein</fullName>
    </submittedName>
</protein>
<feature type="chain" id="PRO_5020938586" evidence="2">
    <location>
        <begin position="22"/>
        <end position="189"/>
    </location>
</feature>
<dbReference type="OrthoDB" id="5876188at2759"/>
<comment type="caution">
    <text evidence="3">The sequence shown here is derived from an EMBL/GenBank/DDBJ whole genome shotgun (WGS) entry which is preliminary data.</text>
</comment>
<dbReference type="Pfam" id="PF17619">
    <property type="entry name" value="SCVP"/>
    <property type="match status" value="1"/>
</dbReference>
<dbReference type="Proteomes" id="UP000298663">
    <property type="component" value="Unassembled WGS sequence"/>
</dbReference>
<accession>A0A4U5NU68</accession>
<proteinExistence type="predicted"/>
<gene>
    <name evidence="3" type="ORF">L596_011369</name>
</gene>